<keyword evidence="3" id="KW-1185">Reference proteome</keyword>
<evidence type="ECO:0000313" key="3">
    <source>
        <dbReference type="Proteomes" id="UP001447188"/>
    </source>
</evidence>
<dbReference type="EMBL" id="JBBBZM010000070">
    <property type="protein sequence ID" value="KAL0635417.1"/>
    <property type="molecule type" value="Genomic_DNA"/>
</dbReference>
<accession>A0ABR3GHL6</accession>
<sequence length="140" mass="14381">MFDNRDKLRSPLLVYAERHPARFALSSVAIVAGLVAIIVPLALGFGGVGPVAGTVAAAWQAAIGNVVAGSCFAMLQSMTMTGTLMSAGGGLIAVGVAGLAGGTEWARRVHWAKNVDWARVAGLRLGGRLGGVEQWARAKL</sequence>
<evidence type="ECO:0000256" key="1">
    <source>
        <dbReference type="SAM" id="Phobius"/>
    </source>
</evidence>
<feature type="transmembrane region" description="Helical" evidence="1">
    <location>
        <begin position="57"/>
        <end position="75"/>
    </location>
</feature>
<proteinExistence type="predicted"/>
<dbReference type="Proteomes" id="UP001447188">
    <property type="component" value="Unassembled WGS sequence"/>
</dbReference>
<dbReference type="InterPro" id="IPR038213">
    <property type="entry name" value="IFI6/IFI27-like_sf"/>
</dbReference>
<reference evidence="2 3" key="1">
    <citation type="submission" date="2024-02" db="EMBL/GenBank/DDBJ databases">
        <title>Discinaceae phylogenomics.</title>
        <authorList>
            <person name="Dirks A.C."/>
            <person name="James T.Y."/>
        </authorList>
    </citation>
    <scope>NUCLEOTIDE SEQUENCE [LARGE SCALE GENOMIC DNA]</scope>
    <source>
        <strain evidence="2 3">ACD0624</strain>
    </source>
</reference>
<feature type="transmembrane region" description="Helical" evidence="1">
    <location>
        <begin position="21"/>
        <end position="45"/>
    </location>
</feature>
<organism evidence="2 3">
    <name type="scientific">Discina gigas</name>
    <dbReference type="NCBI Taxonomy" id="1032678"/>
    <lineage>
        <taxon>Eukaryota</taxon>
        <taxon>Fungi</taxon>
        <taxon>Dikarya</taxon>
        <taxon>Ascomycota</taxon>
        <taxon>Pezizomycotina</taxon>
        <taxon>Pezizomycetes</taxon>
        <taxon>Pezizales</taxon>
        <taxon>Discinaceae</taxon>
        <taxon>Discina</taxon>
    </lineage>
</organism>
<protein>
    <submittedName>
        <fullName evidence="2">Uncharacterized protein</fullName>
    </submittedName>
</protein>
<keyword evidence="1" id="KW-1133">Transmembrane helix</keyword>
<keyword evidence="1" id="KW-0812">Transmembrane</keyword>
<evidence type="ECO:0000313" key="2">
    <source>
        <dbReference type="EMBL" id="KAL0635417.1"/>
    </source>
</evidence>
<gene>
    <name evidence="2" type="ORF">Q9L58_005625</name>
</gene>
<keyword evidence="1" id="KW-0472">Membrane</keyword>
<dbReference type="Gene3D" id="6.10.110.10">
    <property type="match status" value="1"/>
</dbReference>
<comment type="caution">
    <text evidence="2">The sequence shown here is derived from an EMBL/GenBank/DDBJ whole genome shotgun (WGS) entry which is preliminary data.</text>
</comment>
<name>A0ABR3GHL6_9PEZI</name>